<proteinExistence type="inferred from homology"/>
<evidence type="ECO:0000313" key="10">
    <source>
        <dbReference type="EMBL" id="CAD8449598.1"/>
    </source>
</evidence>
<dbReference type="SMART" id="SM00175">
    <property type="entry name" value="RAB"/>
    <property type="match status" value="1"/>
</dbReference>
<evidence type="ECO:0000256" key="5">
    <source>
        <dbReference type="ARBA" id="ARBA00022741"/>
    </source>
</evidence>
<dbReference type="Pfam" id="PF00071">
    <property type="entry name" value="Ras"/>
    <property type="match status" value="1"/>
</dbReference>
<dbReference type="EMBL" id="HBEM01014633">
    <property type="protein sequence ID" value="CAD8449598.1"/>
    <property type="molecule type" value="Transcribed_RNA"/>
</dbReference>
<evidence type="ECO:0000256" key="6">
    <source>
        <dbReference type="ARBA" id="ARBA00023134"/>
    </source>
</evidence>
<keyword evidence="4" id="KW-0488">Methylation</keyword>
<evidence type="ECO:0000256" key="3">
    <source>
        <dbReference type="ARBA" id="ARBA00022475"/>
    </source>
</evidence>
<dbReference type="PROSITE" id="PS51419">
    <property type="entry name" value="RAB"/>
    <property type="match status" value="1"/>
</dbReference>
<gene>
    <name evidence="10" type="ORF">LAMO00422_LOCUS10096</name>
</gene>
<evidence type="ECO:0000256" key="9">
    <source>
        <dbReference type="ARBA" id="ARBA00023289"/>
    </source>
</evidence>
<dbReference type="InterPro" id="IPR005225">
    <property type="entry name" value="Small_GTP-bd"/>
</dbReference>
<keyword evidence="3" id="KW-1003">Cell membrane</keyword>
<keyword evidence="6" id="KW-0342">GTP-binding</keyword>
<keyword evidence="7" id="KW-0472">Membrane</keyword>
<dbReference type="SMART" id="SM00173">
    <property type="entry name" value="RAS"/>
    <property type="match status" value="1"/>
</dbReference>
<comment type="subcellular location">
    <subcellularLocation>
        <location evidence="1">Cell membrane</location>
        <topology evidence="1">Lipid-anchor</topology>
    </subcellularLocation>
</comment>
<dbReference type="PROSITE" id="PS51421">
    <property type="entry name" value="RAS"/>
    <property type="match status" value="1"/>
</dbReference>
<sequence length="197" mass="22366">MDENKNNTDFKLAVLGSGAVGKSAMTIRLVTNNFLDEYDPTIEDSYRKQVLIDGEMALLDILDTAGQDEFSSMQDQWMRDGKGFLLVYNITDKTSFDNISVLHDKILRTKDANRVPVVLVGNKCDLVDERVVSQSAGQSLASKWECPFYETSAKEQINVDIAFHDLVREIRRLQASDNMPRTRTKGKRKKRKLCTII</sequence>
<dbReference type="GO" id="GO:0005886">
    <property type="term" value="C:plasma membrane"/>
    <property type="evidence" value="ECO:0007669"/>
    <property type="project" value="UniProtKB-SubCell"/>
</dbReference>
<keyword evidence="8" id="KW-0449">Lipoprotein</keyword>
<dbReference type="PROSITE" id="PS51420">
    <property type="entry name" value="RHO"/>
    <property type="match status" value="1"/>
</dbReference>
<protein>
    <submittedName>
        <fullName evidence="10">Uncharacterized protein</fullName>
    </submittedName>
</protein>
<dbReference type="CDD" id="cd00876">
    <property type="entry name" value="Ras"/>
    <property type="match status" value="1"/>
</dbReference>
<dbReference type="PRINTS" id="PR00449">
    <property type="entry name" value="RASTRNSFRMNG"/>
</dbReference>
<dbReference type="FunFam" id="3.40.50.300:FF:000080">
    <property type="entry name" value="Ras-like GTPase Ras1"/>
    <property type="match status" value="1"/>
</dbReference>
<organism evidence="10">
    <name type="scientific">Amorphochlora amoebiformis</name>
    <dbReference type="NCBI Taxonomy" id="1561963"/>
    <lineage>
        <taxon>Eukaryota</taxon>
        <taxon>Sar</taxon>
        <taxon>Rhizaria</taxon>
        <taxon>Cercozoa</taxon>
        <taxon>Chlorarachniophyceae</taxon>
        <taxon>Amorphochlora</taxon>
    </lineage>
</organism>
<evidence type="ECO:0000256" key="4">
    <source>
        <dbReference type="ARBA" id="ARBA00022481"/>
    </source>
</evidence>
<dbReference type="Gene3D" id="3.40.50.300">
    <property type="entry name" value="P-loop containing nucleotide triphosphate hydrolases"/>
    <property type="match status" value="1"/>
</dbReference>
<evidence type="ECO:0000256" key="2">
    <source>
        <dbReference type="ARBA" id="ARBA00008344"/>
    </source>
</evidence>
<dbReference type="InterPro" id="IPR020849">
    <property type="entry name" value="Small_GTPase_Ras-type"/>
</dbReference>
<dbReference type="PANTHER" id="PTHR24070">
    <property type="entry name" value="RAS, DI-RAS, AND RHEB FAMILY MEMBERS OF SMALL GTPASE SUPERFAMILY"/>
    <property type="match status" value="1"/>
</dbReference>
<comment type="similarity">
    <text evidence="2">Belongs to the small GTPase superfamily. Ras family.</text>
</comment>
<dbReference type="NCBIfam" id="TIGR00231">
    <property type="entry name" value="small_GTP"/>
    <property type="match status" value="1"/>
</dbReference>
<dbReference type="GO" id="GO:0007165">
    <property type="term" value="P:signal transduction"/>
    <property type="evidence" value="ECO:0007669"/>
    <property type="project" value="InterPro"/>
</dbReference>
<dbReference type="GO" id="GO:0003924">
    <property type="term" value="F:GTPase activity"/>
    <property type="evidence" value="ECO:0007669"/>
    <property type="project" value="InterPro"/>
</dbReference>
<dbReference type="InterPro" id="IPR001806">
    <property type="entry name" value="Small_GTPase"/>
</dbReference>
<dbReference type="SMART" id="SM00174">
    <property type="entry name" value="RHO"/>
    <property type="match status" value="1"/>
</dbReference>
<evidence type="ECO:0000256" key="8">
    <source>
        <dbReference type="ARBA" id="ARBA00023288"/>
    </source>
</evidence>
<reference evidence="10" key="1">
    <citation type="submission" date="2021-01" db="EMBL/GenBank/DDBJ databases">
        <authorList>
            <person name="Corre E."/>
            <person name="Pelletier E."/>
            <person name="Niang G."/>
            <person name="Scheremetjew M."/>
            <person name="Finn R."/>
            <person name="Kale V."/>
            <person name="Holt S."/>
            <person name="Cochrane G."/>
            <person name="Meng A."/>
            <person name="Brown T."/>
            <person name="Cohen L."/>
        </authorList>
    </citation>
    <scope>NUCLEOTIDE SEQUENCE</scope>
    <source>
        <strain evidence="10">CCMP2058</strain>
    </source>
</reference>
<accession>A0A7S0H1G1</accession>
<evidence type="ECO:0000256" key="7">
    <source>
        <dbReference type="ARBA" id="ARBA00023136"/>
    </source>
</evidence>
<dbReference type="InterPro" id="IPR027417">
    <property type="entry name" value="P-loop_NTPase"/>
</dbReference>
<dbReference type="SUPFAM" id="SSF52540">
    <property type="entry name" value="P-loop containing nucleoside triphosphate hydrolases"/>
    <property type="match status" value="1"/>
</dbReference>
<evidence type="ECO:0000256" key="1">
    <source>
        <dbReference type="ARBA" id="ARBA00004193"/>
    </source>
</evidence>
<name>A0A7S0H1G1_9EUKA</name>
<dbReference type="AlphaFoldDB" id="A0A7S0H1G1"/>
<keyword evidence="9" id="KW-0636">Prenylation</keyword>
<keyword evidence="5" id="KW-0547">Nucleotide-binding</keyword>
<dbReference type="GO" id="GO:0005525">
    <property type="term" value="F:GTP binding"/>
    <property type="evidence" value="ECO:0007669"/>
    <property type="project" value="UniProtKB-KW"/>
</dbReference>